<dbReference type="OrthoDB" id="10053392at2759"/>
<dbReference type="GeneID" id="110979305"/>
<dbReference type="PANTHER" id="PTHR31389">
    <property type="entry name" value="LD39211P"/>
    <property type="match status" value="1"/>
</dbReference>
<dbReference type="Proteomes" id="UP000694845">
    <property type="component" value="Unplaced"/>
</dbReference>
<dbReference type="OMA" id="NAWKLIL"/>
<dbReference type="Pfam" id="PF07801">
    <property type="entry name" value="DUF1647"/>
    <property type="match status" value="1"/>
</dbReference>
<protein>
    <submittedName>
        <fullName evidence="2">Uncharacterized protein LOC110979305</fullName>
    </submittedName>
</protein>
<dbReference type="PANTHER" id="PTHR31389:SF4">
    <property type="entry name" value="LD39211P"/>
    <property type="match status" value="1"/>
</dbReference>
<dbReference type="InterPro" id="IPR012444">
    <property type="entry name" value="DUF1647"/>
</dbReference>
<evidence type="ECO:0000313" key="1">
    <source>
        <dbReference type="Proteomes" id="UP000694845"/>
    </source>
</evidence>
<sequence>MRRVKLTNLLICGIAAFLFGATYVAFKEPPKDTLRGVPATDRGLRGVVAHRSSNSAIQSWQRDNEDDALLLPFANRALPRHLLQVPSYMRMLNASTEGIDIDIAWGDIDFHNLDLRTVIVTGLSGYTEEEGVGLVASAQIHMPFKKIIIYDLGVKKRTIDRLAPLCNVEIRKFQFTKYPAHVKILRNNAWKLILITEVLEEFGSVFYAHPRLRFRAPISILFPFVKQTHGFIPSMSDDTSLLQVSHPNTLRLMKVKAAQLNRTVSRSPIRVMSGDMLLFVMNSTLTNRALPELRKCLLRSRCLSPPGAMWHPQQRQGKRHQHRHHFDQTLLSLMMYKQYGETWVPGEDVRRKMKRLYVVLDEGDPVHELSWSFRCNPPKEEFDPAKLLQKKLL</sequence>
<proteinExistence type="predicted"/>
<dbReference type="AlphaFoldDB" id="A0A8B7YBR6"/>
<evidence type="ECO:0000313" key="2">
    <source>
        <dbReference type="RefSeq" id="XP_022090678.1"/>
    </source>
</evidence>
<name>A0A8B7YBR6_ACAPL</name>
<keyword evidence="1" id="KW-1185">Reference proteome</keyword>
<dbReference type="RefSeq" id="XP_022090678.1">
    <property type="nucleotide sequence ID" value="XM_022234986.1"/>
</dbReference>
<organism evidence="1 2">
    <name type="scientific">Acanthaster planci</name>
    <name type="common">Crown-of-thorns starfish</name>
    <dbReference type="NCBI Taxonomy" id="133434"/>
    <lineage>
        <taxon>Eukaryota</taxon>
        <taxon>Metazoa</taxon>
        <taxon>Echinodermata</taxon>
        <taxon>Eleutherozoa</taxon>
        <taxon>Asterozoa</taxon>
        <taxon>Asteroidea</taxon>
        <taxon>Valvatacea</taxon>
        <taxon>Valvatida</taxon>
        <taxon>Acanthasteridae</taxon>
        <taxon>Acanthaster</taxon>
    </lineage>
</organism>
<reference evidence="2" key="1">
    <citation type="submission" date="2025-08" db="UniProtKB">
        <authorList>
            <consortium name="RefSeq"/>
        </authorList>
    </citation>
    <scope>IDENTIFICATION</scope>
</reference>
<gene>
    <name evidence="2" type="primary">LOC110979305</name>
</gene>
<dbReference type="KEGG" id="aplc:110979305"/>
<accession>A0A8B7YBR6</accession>